<evidence type="ECO:0000313" key="4">
    <source>
        <dbReference type="Proteomes" id="UP000293613"/>
    </source>
</evidence>
<dbReference type="Proteomes" id="UP000293613">
    <property type="component" value="Unassembled WGS sequence"/>
</dbReference>
<evidence type="ECO:0000256" key="2">
    <source>
        <dbReference type="SAM" id="Phobius"/>
    </source>
</evidence>
<gene>
    <name evidence="3" type="ORF">PG2011B_0012</name>
</gene>
<accession>A0A8B3RLI4</accession>
<keyword evidence="2" id="KW-0812">Transmembrane</keyword>
<name>A0A8B3RLI4_BIFAN</name>
<proteinExistence type="predicted"/>
<feature type="region of interest" description="Disordered" evidence="1">
    <location>
        <begin position="1"/>
        <end position="21"/>
    </location>
</feature>
<evidence type="ECO:0000313" key="3">
    <source>
        <dbReference type="EMBL" id="RYM98798.1"/>
    </source>
</evidence>
<feature type="transmembrane region" description="Helical" evidence="2">
    <location>
        <begin position="153"/>
        <end position="171"/>
    </location>
</feature>
<dbReference type="AlphaFoldDB" id="A0A8B3RLI4"/>
<feature type="transmembrane region" description="Helical" evidence="2">
    <location>
        <begin position="92"/>
        <end position="111"/>
    </location>
</feature>
<keyword evidence="2" id="KW-0472">Membrane</keyword>
<evidence type="ECO:0000256" key="1">
    <source>
        <dbReference type="SAM" id="MobiDB-lite"/>
    </source>
</evidence>
<sequence>MIKKSLNLNQQDPPVDSANQGGDSTTAFDCCAGRGYRGKSSSYWKAFMKWLCIFVATSIAWIVLSGSLYVCCRSSLHSWIVVLINPSNSLKILNSFGLASALAGFIIVQAYEHPNSSANGNQKLRAALSEESAKALGDALQLIGLYTALLMDYWFLISTILVAIVWALWHIGQNVLIMLRVCRCGSRRVGVPFSVFP</sequence>
<feature type="transmembrane region" description="Helical" evidence="2">
    <location>
        <begin position="47"/>
        <end position="71"/>
    </location>
</feature>
<reference evidence="3 4" key="1">
    <citation type="journal article" date="2019" name="Appl. Environ. Microbiol.">
        <title>Dissecting the evolutionary development of the Bifidobacterium animalis species through comparative genomics analyses.</title>
        <authorList>
            <person name="Lugli G.A."/>
            <person name="Mancino W."/>
            <person name="Milani C."/>
            <person name="Duranti S."/>
            <person name="Mancabelli L."/>
            <person name="Napoli S."/>
            <person name="Mangifesta M."/>
            <person name="Viappiani A."/>
            <person name="Anzalone R."/>
            <person name="Longhi G."/>
            <person name="van Sinderen D."/>
            <person name="Ventura M."/>
            <person name="Turroni F."/>
        </authorList>
    </citation>
    <scope>NUCLEOTIDE SEQUENCE [LARGE SCALE GENOMIC DNA]</scope>
    <source>
        <strain evidence="3 4">2011B</strain>
    </source>
</reference>
<protein>
    <submittedName>
        <fullName evidence="3">Uncharacterized protein</fullName>
    </submittedName>
</protein>
<dbReference type="EMBL" id="RSCO01000001">
    <property type="protein sequence ID" value="RYM98798.1"/>
    <property type="molecule type" value="Genomic_DNA"/>
</dbReference>
<keyword evidence="2" id="KW-1133">Transmembrane helix</keyword>
<organism evidence="3 4">
    <name type="scientific">Bifidobacterium animalis subsp. lactis</name>
    <name type="common">Bifidobacterium lactis</name>
    <dbReference type="NCBI Taxonomy" id="302911"/>
    <lineage>
        <taxon>Bacteria</taxon>
        <taxon>Bacillati</taxon>
        <taxon>Actinomycetota</taxon>
        <taxon>Actinomycetes</taxon>
        <taxon>Bifidobacteriales</taxon>
        <taxon>Bifidobacteriaceae</taxon>
        <taxon>Bifidobacterium</taxon>
    </lineage>
</organism>
<comment type="caution">
    <text evidence="3">The sequence shown here is derived from an EMBL/GenBank/DDBJ whole genome shotgun (WGS) entry which is preliminary data.</text>
</comment>